<dbReference type="InterPro" id="IPR011583">
    <property type="entry name" value="Chitinase_II/V-like_cat"/>
</dbReference>
<keyword evidence="5" id="KW-0325">Glycoprotein</keyword>
<dbReference type="SUPFAM" id="SSF51445">
    <property type="entry name" value="(Trans)glycosidases"/>
    <property type="match status" value="1"/>
</dbReference>
<dbReference type="EMBL" id="AJWJ01000341">
    <property type="protein sequence ID" value="KAF2071755.1"/>
    <property type="molecule type" value="Genomic_DNA"/>
</dbReference>
<dbReference type="PROSITE" id="PS51910">
    <property type="entry name" value="GH18_2"/>
    <property type="match status" value="1"/>
</dbReference>
<comment type="similarity">
    <text evidence="2">Belongs to the glycosyl hydrolase 18 family.</text>
</comment>
<feature type="non-terminal residue" evidence="10">
    <location>
        <position position="1"/>
    </location>
</feature>
<evidence type="ECO:0000256" key="3">
    <source>
        <dbReference type="ARBA" id="ARBA00022729"/>
    </source>
</evidence>
<proteinExistence type="inferred from homology"/>
<keyword evidence="11" id="KW-1185">Reference proteome</keyword>
<name>A0A8J4PPC6_9MYCE</name>
<comment type="caution">
    <text evidence="10">The sequence shown here is derived from an EMBL/GenBank/DDBJ whole genome shotgun (WGS) entry which is preliminary data.</text>
</comment>
<dbReference type="GO" id="GO:0016798">
    <property type="term" value="F:hydrolase activity, acting on glycosyl bonds"/>
    <property type="evidence" value="ECO:0007669"/>
    <property type="project" value="UniProtKB-KW"/>
</dbReference>
<keyword evidence="3" id="KW-0732">Signal</keyword>
<evidence type="ECO:0000313" key="10">
    <source>
        <dbReference type="EMBL" id="KAF2071755.1"/>
    </source>
</evidence>
<keyword evidence="6" id="KW-0458">Lysosome</keyword>
<protein>
    <recommendedName>
        <fullName evidence="9">GH18 domain-containing protein</fullName>
    </recommendedName>
</protein>
<sequence>KDIKSYDIDPWTSSCPCSDSSLCNPVSVGERQEFMGYSVNGGPEYYNNYDYSTLTSIASFYGPVSSDLVCMAHAKNVRIVYAAYYPIVQLGNMTYQQEWIQSKVELVQSTYADGLNFDVEDPIWKNMSEIAALYTSLVAETTYVFKKLNPNYQITVDIGWRDCDDGRCYDYVGLSQASDYMIVMDYDMQSQIITNDCVAGANSPPSWIIQGMHNFTGSLGIPVNKLLMGLPWYGYSYQCIGSTASINNTVCHLKLDPYLGVNCSDAVGSEIDYGKIMNIIANNTIEKSTPQWDSVNYSPFFNFRADDGTIHQMRYDNPASLSKKVQIAKDLKLRGVAVWNIDELDYQNNPTQSSAMWSSLNGFFE</sequence>
<evidence type="ECO:0000256" key="2">
    <source>
        <dbReference type="ARBA" id="ARBA00009336"/>
    </source>
</evidence>
<dbReference type="InterPro" id="IPR051887">
    <property type="entry name" value="GH18_Domain-Containing"/>
</dbReference>
<dbReference type="Proteomes" id="UP000695562">
    <property type="component" value="Unassembled WGS sequence"/>
</dbReference>
<keyword evidence="7" id="KW-0326">Glycosidase</keyword>
<evidence type="ECO:0000256" key="7">
    <source>
        <dbReference type="ARBA" id="ARBA00023295"/>
    </source>
</evidence>
<comment type="function">
    <text evidence="8">Involved in the degradation of asparagine-linked glycoproteins. May hydrolyze of N-acetyl-beta-D-glucosamine (1-4)N-acetylglucosamine chitobiose core from the reducing end of the bond.</text>
</comment>
<reference evidence="10" key="1">
    <citation type="submission" date="2020-01" db="EMBL/GenBank/DDBJ databases">
        <title>Development of genomics and gene disruption for Polysphondylium violaceum indicates a role for the polyketide synthase stlB in stalk morphogenesis.</title>
        <authorList>
            <person name="Narita B."/>
            <person name="Kawabe Y."/>
            <person name="Kin K."/>
            <person name="Saito T."/>
            <person name="Gibbs R."/>
            <person name="Kuspa A."/>
            <person name="Muzny D."/>
            <person name="Queller D."/>
            <person name="Richards S."/>
            <person name="Strassman J."/>
            <person name="Sucgang R."/>
            <person name="Worley K."/>
            <person name="Schaap P."/>
        </authorList>
    </citation>
    <scope>NUCLEOTIDE SEQUENCE</scope>
    <source>
        <strain evidence="10">QSvi11</strain>
    </source>
</reference>
<dbReference type="InterPro" id="IPR029070">
    <property type="entry name" value="Chitinase_insertion_sf"/>
</dbReference>
<dbReference type="InterPro" id="IPR017853">
    <property type="entry name" value="GH"/>
</dbReference>
<dbReference type="FunFam" id="3.20.20.80:FF:000250">
    <property type="entry name" value="Probable di-N-acetylchitobiase 1"/>
    <property type="match status" value="1"/>
</dbReference>
<dbReference type="PANTHER" id="PTHR46290:SF1">
    <property type="entry name" value="DI-N-ACETYLCHITOBIASE"/>
    <property type="match status" value="1"/>
</dbReference>
<evidence type="ECO:0000256" key="5">
    <source>
        <dbReference type="ARBA" id="ARBA00023180"/>
    </source>
</evidence>
<evidence type="ECO:0000313" key="11">
    <source>
        <dbReference type="Proteomes" id="UP000695562"/>
    </source>
</evidence>
<dbReference type="AlphaFoldDB" id="A0A8J4PPC6"/>
<accession>A0A8J4PPC6</accession>
<evidence type="ECO:0000256" key="8">
    <source>
        <dbReference type="ARBA" id="ARBA00059340"/>
    </source>
</evidence>
<gene>
    <name evidence="10" type="ORF">CYY_006921</name>
</gene>
<evidence type="ECO:0000259" key="9">
    <source>
        <dbReference type="PROSITE" id="PS51910"/>
    </source>
</evidence>
<dbReference type="Gene3D" id="3.10.50.10">
    <property type="match status" value="1"/>
</dbReference>
<dbReference type="OrthoDB" id="16630at2759"/>
<dbReference type="SMART" id="SM00636">
    <property type="entry name" value="Glyco_18"/>
    <property type="match status" value="1"/>
</dbReference>
<dbReference type="GO" id="GO:0005764">
    <property type="term" value="C:lysosome"/>
    <property type="evidence" value="ECO:0007669"/>
    <property type="project" value="UniProtKB-SubCell"/>
</dbReference>
<dbReference type="GO" id="GO:0005615">
    <property type="term" value="C:extracellular space"/>
    <property type="evidence" value="ECO:0007669"/>
    <property type="project" value="TreeGrafter"/>
</dbReference>
<dbReference type="InterPro" id="IPR001223">
    <property type="entry name" value="Glyco_hydro18_cat"/>
</dbReference>
<dbReference type="GO" id="GO:0008061">
    <property type="term" value="F:chitin binding"/>
    <property type="evidence" value="ECO:0007669"/>
    <property type="project" value="InterPro"/>
</dbReference>
<evidence type="ECO:0000256" key="6">
    <source>
        <dbReference type="ARBA" id="ARBA00023228"/>
    </source>
</evidence>
<evidence type="ECO:0000256" key="4">
    <source>
        <dbReference type="ARBA" id="ARBA00022801"/>
    </source>
</evidence>
<organism evidence="10 11">
    <name type="scientific">Polysphondylium violaceum</name>
    <dbReference type="NCBI Taxonomy" id="133409"/>
    <lineage>
        <taxon>Eukaryota</taxon>
        <taxon>Amoebozoa</taxon>
        <taxon>Evosea</taxon>
        <taxon>Eumycetozoa</taxon>
        <taxon>Dictyostelia</taxon>
        <taxon>Dictyosteliales</taxon>
        <taxon>Dictyosteliaceae</taxon>
        <taxon>Polysphondylium</taxon>
    </lineage>
</organism>
<keyword evidence="4" id="KW-0378">Hydrolase</keyword>
<feature type="domain" description="GH18" evidence="9">
    <location>
        <begin position="1"/>
        <end position="365"/>
    </location>
</feature>
<dbReference type="PANTHER" id="PTHR46290">
    <property type="entry name" value="DI-N-ACETYLCHITOBIASE"/>
    <property type="match status" value="1"/>
</dbReference>
<dbReference type="Gene3D" id="3.20.20.80">
    <property type="entry name" value="Glycosidases"/>
    <property type="match status" value="1"/>
</dbReference>
<dbReference type="Pfam" id="PF00704">
    <property type="entry name" value="Glyco_hydro_18"/>
    <property type="match status" value="1"/>
</dbReference>
<dbReference type="GO" id="GO:0009313">
    <property type="term" value="P:oligosaccharide catabolic process"/>
    <property type="evidence" value="ECO:0007669"/>
    <property type="project" value="TreeGrafter"/>
</dbReference>
<comment type="subcellular location">
    <subcellularLocation>
        <location evidence="1">Lysosome</location>
    </subcellularLocation>
</comment>
<evidence type="ECO:0000256" key="1">
    <source>
        <dbReference type="ARBA" id="ARBA00004371"/>
    </source>
</evidence>